<dbReference type="InterPro" id="IPR036621">
    <property type="entry name" value="Anticodon-bd_dom_sf"/>
</dbReference>
<dbReference type="PRINTS" id="PR01047">
    <property type="entry name" value="TRNASYNTHTHR"/>
</dbReference>
<comment type="similarity">
    <text evidence="1">Belongs to the class-II aminoacyl-tRNA synthetase family.</text>
</comment>
<evidence type="ECO:0000256" key="8">
    <source>
        <dbReference type="ARBA" id="ARBA00049515"/>
    </source>
</evidence>
<dbReference type="Proteomes" id="UP000741282">
    <property type="component" value="Unassembled WGS sequence"/>
</dbReference>
<keyword evidence="3" id="KW-0436">Ligase</keyword>
<evidence type="ECO:0000256" key="6">
    <source>
        <dbReference type="ARBA" id="ARBA00022917"/>
    </source>
</evidence>
<evidence type="ECO:0000313" key="11">
    <source>
        <dbReference type="Proteomes" id="UP000741282"/>
    </source>
</evidence>
<name>A0A955I1Z6_9BACT</name>
<evidence type="ECO:0000256" key="7">
    <source>
        <dbReference type="ARBA" id="ARBA00023146"/>
    </source>
</evidence>
<evidence type="ECO:0000313" key="10">
    <source>
        <dbReference type="EMBL" id="MCA9376942.1"/>
    </source>
</evidence>
<comment type="caution">
    <text evidence="10">The sequence shown here is derived from an EMBL/GenBank/DDBJ whole genome shotgun (WGS) entry which is preliminary data.</text>
</comment>
<dbReference type="Gene3D" id="3.30.930.10">
    <property type="entry name" value="Bira Bifunctional Protein, Domain 2"/>
    <property type="match status" value="1"/>
</dbReference>
<dbReference type="PANTHER" id="PTHR11451:SF44">
    <property type="entry name" value="THREONINE--TRNA LIGASE, CHLOROPLASTIC_MITOCHONDRIAL 2"/>
    <property type="match status" value="1"/>
</dbReference>
<dbReference type="PANTHER" id="PTHR11451">
    <property type="entry name" value="THREONINE-TRNA LIGASE"/>
    <property type="match status" value="1"/>
</dbReference>
<organism evidence="10 11">
    <name type="scientific">Candidatus Dojkabacteria bacterium</name>
    <dbReference type="NCBI Taxonomy" id="2099670"/>
    <lineage>
        <taxon>Bacteria</taxon>
        <taxon>Candidatus Dojkabacteria</taxon>
    </lineage>
</organism>
<comment type="catalytic activity">
    <reaction evidence="8">
        <text>tRNA(Thr) + L-threonine + ATP = L-threonyl-tRNA(Thr) + AMP + diphosphate + H(+)</text>
        <dbReference type="Rhea" id="RHEA:24624"/>
        <dbReference type="Rhea" id="RHEA-COMP:9670"/>
        <dbReference type="Rhea" id="RHEA-COMP:9704"/>
        <dbReference type="ChEBI" id="CHEBI:15378"/>
        <dbReference type="ChEBI" id="CHEBI:30616"/>
        <dbReference type="ChEBI" id="CHEBI:33019"/>
        <dbReference type="ChEBI" id="CHEBI:57926"/>
        <dbReference type="ChEBI" id="CHEBI:78442"/>
        <dbReference type="ChEBI" id="CHEBI:78534"/>
        <dbReference type="ChEBI" id="CHEBI:456215"/>
        <dbReference type="EC" id="6.1.1.3"/>
    </reaction>
</comment>
<accession>A0A955I1Z6</accession>
<dbReference type="EMBL" id="JAGQLN010000012">
    <property type="protein sequence ID" value="MCA9376942.1"/>
    <property type="molecule type" value="Genomic_DNA"/>
</dbReference>
<keyword evidence="6" id="KW-0648">Protein biosynthesis</keyword>
<feature type="domain" description="Aminoacyl-transfer RNA synthetases class-II family profile" evidence="9">
    <location>
        <begin position="104"/>
        <end position="344"/>
    </location>
</feature>
<dbReference type="SUPFAM" id="SSF52954">
    <property type="entry name" value="Class II aaRS ABD-related"/>
    <property type="match status" value="1"/>
</dbReference>
<dbReference type="SUPFAM" id="SSF55681">
    <property type="entry name" value="Class II aaRS and biotin synthetases"/>
    <property type="match status" value="1"/>
</dbReference>
<dbReference type="GO" id="GO:0005737">
    <property type="term" value="C:cytoplasm"/>
    <property type="evidence" value="ECO:0007669"/>
    <property type="project" value="InterPro"/>
</dbReference>
<dbReference type="GO" id="GO:0004829">
    <property type="term" value="F:threonine-tRNA ligase activity"/>
    <property type="evidence" value="ECO:0007669"/>
    <property type="project" value="UniProtKB-EC"/>
</dbReference>
<dbReference type="GO" id="GO:0006435">
    <property type="term" value="P:threonyl-tRNA aminoacylation"/>
    <property type="evidence" value="ECO:0007669"/>
    <property type="project" value="InterPro"/>
</dbReference>
<proteinExistence type="inferred from homology"/>
<evidence type="ECO:0000256" key="2">
    <source>
        <dbReference type="ARBA" id="ARBA00013163"/>
    </source>
</evidence>
<reference evidence="10" key="1">
    <citation type="submission" date="2020-04" db="EMBL/GenBank/DDBJ databases">
        <authorList>
            <person name="Zhang T."/>
        </authorList>
    </citation>
    <scope>NUCLEOTIDE SEQUENCE</scope>
    <source>
        <strain evidence="10">HKST-UBA17</strain>
    </source>
</reference>
<keyword evidence="7" id="KW-0030">Aminoacyl-tRNA synthetase</keyword>
<evidence type="ECO:0000256" key="1">
    <source>
        <dbReference type="ARBA" id="ARBA00008226"/>
    </source>
</evidence>
<dbReference type="InterPro" id="IPR045864">
    <property type="entry name" value="aa-tRNA-synth_II/BPL/LPL"/>
</dbReference>
<evidence type="ECO:0000256" key="5">
    <source>
        <dbReference type="ARBA" id="ARBA00022840"/>
    </source>
</evidence>
<dbReference type="InterPro" id="IPR006195">
    <property type="entry name" value="aa-tRNA-synth_II"/>
</dbReference>
<dbReference type="Pfam" id="PF00587">
    <property type="entry name" value="tRNA-synt_2b"/>
    <property type="match status" value="1"/>
</dbReference>
<keyword evidence="4" id="KW-0547">Nucleotide-binding</keyword>
<dbReference type="InterPro" id="IPR002320">
    <property type="entry name" value="Thr-tRNA-ligase_IIa"/>
</dbReference>
<dbReference type="GO" id="GO:0005524">
    <property type="term" value="F:ATP binding"/>
    <property type="evidence" value="ECO:0007669"/>
    <property type="project" value="UniProtKB-KW"/>
</dbReference>
<dbReference type="Pfam" id="PF03129">
    <property type="entry name" value="HGTP_anticodon"/>
    <property type="match status" value="1"/>
</dbReference>
<dbReference type="Gene3D" id="3.40.50.800">
    <property type="entry name" value="Anticodon-binding domain"/>
    <property type="match status" value="1"/>
</dbReference>
<protein>
    <recommendedName>
        <fullName evidence="2">threonine--tRNA ligase</fullName>
        <ecNumber evidence="2">6.1.1.3</ecNumber>
    </recommendedName>
</protein>
<dbReference type="PROSITE" id="PS50862">
    <property type="entry name" value="AA_TRNA_LIGASE_II"/>
    <property type="match status" value="1"/>
</dbReference>
<dbReference type="InterPro" id="IPR004154">
    <property type="entry name" value="Anticodon-bd"/>
</dbReference>
<dbReference type="EC" id="6.1.1.3" evidence="2"/>
<dbReference type="InterPro" id="IPR002314">
    <property type="entry name" value="aa-tRNA-synt_IIb"/>
</dbReference>
<gene>
    <name evidence="10" type="ORF">KC685_03425</name>
</gene>
<evidence type="ECO:0000259" key="9">
    <source>
        <dbReference type="PROSITE" id="PS50862"/>
    </source>
</evidence>
<reference evidence="10" key="2">
    <citation type="journal article" date="2021" name="Microbiome">
        <title>Successional dynamics and alternative stable states in a saline activated sludge microbial community over 9 years.</title>
        <authorList>
            <person name="Wang Y."/>
            <person name="Ye J."/>
            <person name="Ju F."/>
            <person name="Liu L."/>
            <person name="Boyd J.A."/>
            <person name="Deng Y."/>
            <person name="Parks D.H."/>
            <person name="Jiang X."/>
            <person name="Yin X."/>
            <person name="Woodcroft B.J."/>
            <person name="Tyson G.W."/>
            <person name="Hugenholtz P."/>
            <person name="Polz M.F."/>
            <person name="Zhang T."/>
        </authorList>
    </citation>
    <scope>NUCLEOTIDE SEQUENCE</scope>
    <source>
        <strain evidence="10">HKST-UBA17</strain>
    </source>
</reference>
<keyword evidence="5" id="KW-0067">ATP-binding</keyword>
<evidence type="ECO:0000256" key="3">
    <source>
        <dbReference type="ARBA" id="ARBA00022598"/>
    </source>
</evidence>
<sequence length="449" mass="51663">MNNKYLVIDQDGNEHDPKVYVADVSVDPEFRLLIQREALGVGAGGSVAGVKFHEYARKLGFCWEENAPIGFLQYNYKANLIMELVKLYARQLVVDIGFPIYEVRGSNFFDLKHPVVEAYADLFGERLLRSKNRGDNLVMSYDASYPQFNLASKMQLKAKDLPFAHFSISDCYRYEQSGECMLMFRGRRFFMPDLHPYLKSVDEAFEWYPKIDKVIRSAMEPFGKQYWNLVKVSSENNWEKYREQIVSAVGRAGKPFLVDIRQNKEEKYWVIDVDFSVIDSLEQVREIGCIQIDVGNAERLGISYEDDGVKRYPVIIHSAVPGGIERYIYAQMDSIVAGRAVSFPFWLHPIQLRVIPVSEKFVPDVVDLVEILRDEGVNLRIEIDDRDMNVSKRVRFAREDLVPEVLVFGEKEVGDVKAVVEGLRSMADRSAGFPYLPISWPNMMKGQIR</sequence>
<dbReference type="AlphaFoldDB" id="A0A955I1Z6"/>
<evidence type="ECO:0000256" key="4">
    <source>
        <dbReference type="ARBA" id="ARBA00022741"/>
    </source>
</evidence>